<dbReference type="EMBL" id="CAFZ01000180">
    <property type="protein sequence ID" value="CCA72732.1"/>
    <property type="molecule type" value="Genomic_DNA"/>
</dbReference>
<proteinExistence type="predicted"/>
<dbReference type="STRING" id="1109443.G4TN39"/>
<accession>G4TN39</accession>
<dbReference type="InParanoid" id="G4TN39"/>
<dbReference type="AlphaFoldDB" id="G4TN39"/>
<dbReference type="Gene3D" id="3.40.50.150">
    <property type="entry name" value="Vaccinia Virus protein VP39"/>
    <property type="match status" value="1"/>
</dbReference>
<name>G4TN39_SERID</name>
<organism evidence="1 2">
    <name type="scientific">Serendipita indica (strain DSM 11827)</name>
    <name type="common">Root endophyte fungus</name>
    <name type="synonym">Piriformospora indica</name>
    <dbReference type="NCBI Taxonomy" id="1109443"/>
    <lineage>
        <taxon>Eukaryota</taxon>
        <taxon>Fungi</taxon>
        <taxon>Dikarya</taxon>
        <taxon>Basidiomycota</taxon>
        <taxon>Agaricomycotina</taxon>
        <taxon>Agaricomycetes</taxon>
        <taxon>Sebacinales</taxon>
        <taxon>Serendipitaceae</taxon>
        <taxon>Serendipita</taxon>
    </lineage>
</organism>
<dbReference type="Proteomes" id="UP000007148">
    <property type="component" value="Unassembled WGS sequence"/>
</dbReference>
<dbReference type="SUPFAM" id="SSF53335">
    <property type="entry name" value="S-adenosyl-L-methionine-dependent methyltransferases"/>
    <property type="match status" value="1"/>
</dbReference>
<dbReference type="Pfam" id="PF13489">
    <property type="entry name" value="Methyltransf_23"/>
    <property type="match status" value="1"/>
</dbReference>
<evidence type="ECO:0000313" key="1">
    <source>
        <dbReference type="EMBL" id="CCA72732.1"/>
    </source>
</evidence>
<dbReference type="HOGENOM" id="CLU_010595_5_0_1"/>
<dbReference type="eggNOG" id="ENOG502S6PS">
    <property type="taxonomic scope" value="Eukaryota"/>
</dbReference>
<keyword evidence="2" id="KW-1185">Reference proteome</keyword>
<dbReference type="OrthoDB" id="2013972at2759"/>
<gene>
    <name evidence="1" type="ORF">PIIN_06669</name>
</gene>
<protein>
    <recommendedName>
        <fullName evidence="3">Methyltransferase domain-containing protein</fullName>
    </recommendedName>
</protein>
<dbReference type="InterPro" id="IPR029063">
    <property type="entry name" value="SAM-dependent_MTases_sf"/>
</dbReference>
<reference evidence="1 2" key="1">
    <citation type="journal article" date="2011" name="PLoS Pathog.">
        <title>Endophytic Life Strategies Decoded by Genome and Transcriptome Analyses of the Mutualistic Root Symbiont Piriformospora indica.</title>
        <authorList>
            <person name="Zuccaro A."/>
            <person name="Lahrmann U."/>
            <person name="Guldener U."/>
            <person name="Langen G."/>
            <person name="Pfiffi S."/>
            <person name="Biedenkopf D."/>
            <person name="Wong P."/>
            <person name="Samans B."/>
            <person name="Grimm C."/>
            <person name="Basiewicz M."/>
            <person name="Murat C."/>
            <person name="Martin F."/>
            <person name="Kogel K.H."/>
        </authorList>
    </citation>
    <scope>NUCLEOTIDE SEQUENCE [LARGE SCALE GENOMIC DNA]</scope>
    <source>
        <strain evidence="1 2">DSM 11827</strain>
    </source>
</reference>
<comment type="caution">
    <text evidence="1">The sequence shown here is derived from an EMBL/GenBank/DDBJ whole genome shotgun (WGS) entry which is preliminary data.</text>
</comment>
<dbReference type="PANTHER" id="PTHR43591:SF110">
    <property type="entry name" value="RHODANESE DOMAIN-CONTAINING PROTEIN"/>
    <property type="match status" value="1"/>
</dbReference>
<evidence type="ECO:0000313" key="2">
    <source>
        <dbReference type="Proteomes" id="UP000007148"/>
    </source>
</evidence>
<sequence>MHPLPKDDSKAVYDEREFNRLDLQHEAVKLAFEGLNICSEQVDRVLDPLGGQKSVLDLGSGSGVWCIEMAERYPHATILGVDIEPQDRSNVPPNYLFEVWDVNSGLEKFYGRYDLVHTRFTTGVFSNPQAALIEMERCLKPGGLLIVISGGLLLSEDRKTMYPMYTRENPRGSWFQRSAMAMFLGIKKLGIDAQSFEREIDNGLWNHELLDPSSCAAALITVPIGPWPASPDAEEARRLQKLGEYWRDNALIVHRHWERLHEVSGRSRAEWKLTVRNVDEEVRQTRHRVAMRMRAIWGQARGVHSPLSTPSWPPTPSKPHGSFQIVSIHHSEDEWARMAQEHQATITSEMHSFLDVANFDALL</sequence>
<dbReference type="PANTHER" id="PTHR43591">
    <property type="entry name" value="METHYLTRANSFERASE"/>
    <property type="match status" value="1"/>
</dbReference>
<dbReference type="CDD" id="cd02440">
    <property type="entry name" value="AdoMet_MTases"/>
    <property type="match status" value="1"/>
</dbReference>
<evidence type="ECO:0008006" key="3">
    <source>
        <dbReference type="Google" id="ProtNLM"/>
    </source>
</evidence>
<dbReference type="OMA" id="LEGIVYM"/>